<organism evidence="2 3">
    <name type="scientific">Stephania japonica</name>
    <dbReference type="NCBI Taxonomy" id="461633"/>
    <lineage>
        <taxon>Eukaryota</taxon>
        <taxon>Viridiplantae</taxon>
        <taxon>Streptophyta</taxon>
        <taxon>Embryophyta</taxon>
        <taxon>Tracheophyta</taxon>
        <taxon>Spermatophyta</taxon>
        <taxon>Magnoliopsida</taxon>
        <taxon>Ranunculales</taxon>
        <taxon>Menispermaceae</taxon>
        <taxon>Menispermoideae</taxon>
        <taxon>Cissampelideae</taxon>
        <taxon>Stephania</taxon>
    </lineage>
</organism>
<comment type="caution">
    <text evidence="2">The sequence shown here is derived from an EMBL/GenBank/DDBJ whole genome shotgun (WGS) entry which is preliminary data.</text>
</comment>
<feature type="compositionally biased region" description="Polar residues" evidence="1">
    <location>
        <begin position="8"/>
        <end position="17"/>
    </location>
</feature>
<evidence type="ECO:0000313" key="2">
    <source>
        <dbReference type="EMBL" id="KAK9116213.1"/>
    </source>
</evidence>
<dbReference type="AlphaFoldDB" id="A0AAP0NR44"/>
<gene>
    <name evidence="2" type="ORF">Sjap_015160</name>
</gene>
<name>A0AAP0NR44_9MAGN</name>
<proteinExistence type="predicted"/>
<accession>A0AAP0NR44</accession>
<evidence type="ECO:0000313" key="3">
    <source>
        <dbReference type="Proteomes" id="UP001417504"/>
    </source>
</evidence>
<protein>
    <submittedName>
        <fullName evidence="2">Uncharacterized protein</fullName>
    </submittedName>
</protein>
<dbReference type="Proteomes" id="UP001417504">
    <property type="component" value="Unassembled WGS sequence"/>
</dbReference>
<evidence type="ECO:0000256" key="1">
    <source>
        <dbReference type="SAM" id="MobiDB-lite"/>
    </source>
</evidence>
<feature type="region of interest" description="Disordered" evidence="1">
    <location>
        <begin position="1"/>
        <end position="60"/>
    </location>
</feature>
<dbReference type="EMBL" id="JBBNAE010000006">
    <property type="protein sequence ID" value="KAK9116213.1"/>
    <property type="molecule type" value="Genomic_DNA"/>
</dbReference>
<keyword evidence="3" id="KW-1185">Reference proteome</keyword>
<sequence length="137" mass="14790">MSEADSLSHVSQVSSANRRAPRCLSSSASANPRVPHHQSSSASANPQLPRHLPQPSPLSSCSIGLRMRAGAVSQIFGDLRELLSRPSSRHVSRSQPLTTRQRLHSQLIACCHVTRYNTLGQSACDTSATQEIHPMTA</sequence>
<feature type="compositionally biased region" description="Polar residues" evidence="1">
    <location>
        <begin position="37"/>
        <end position="46"/>
    </location>
</feature>
<reference evidence="2 3" key="1">
    <citation type="submission" date="2024-01" db="EMBL/GenBank/DDBJ databases">
        <title>Genome assemblies of Stephania.</title>
        <authorList>
            <person name="Yang L."/>
        </authorList>
    </citation>
    <scope>NUCLEOTIDE SEQUENCE [LARGE SCALE GENOMIC DNA]</scope>
    <source>
        <strain evidence="2">QJT</strain>
        <tissue evidence="2">Leaf</tissue>
    </source>
</reference>